<evidence type="ECO:0000313" key="3">
    <source>
        <dbReference type="Proteomes" id="UP000051913"/>
    </source>
</evidence>
<feature type="domain" description="Abortive phage infection protein C-terminal" evidence="1">
    <location>
        <begin position="243"/>
        <end position="504"/>
    </location>
</feature>
<protein>
    <recommendedName>
        <fullName evidence="1">Abortive phage infection protein C-terminal domain-containing protein</fullName>
    </recommendedName>
</protein>
<dbReference type="Pfam" id="PF10592">
    <property type="entry name" value="AIPR"/>
    <property type="match status" value="1"/>
</dbReference>
<comment type="caution">
    <text evidence="2">The sequence shown here is derived from an EMBL/GenBank/DDBJ whole genome shotgun (WGS) entry which is preliminary data.</text>
</comment>
<dbReference type="AlphaFoldDB" id="A0A0R3LL50"/>
<dbReference type="Proteomes" id="UP000051913">
    <property type="component" value="Unassembled WGS sequence"/>
</dbReference>
<proteinExistence type="predicted"/>
<dbReference type="STRING" id="1518501.CQ10_06490"/>
<accession>A0A0R3LL50</accession>
<evidence type="ECO:0000259" key="1">
    <source>
        <dbReference type="Pfam" id="PF10592"/>
    </source>
</evidence>
<dbReference type="RefSeq" id="WP_057850635.1">
    <property type="nucleotide sequence ID" value="NZ_LLXX01000079.1"/>
</dbReference>
<sequence length="593" mass="65924">MVKKAKKSTEDSLAWEDAYRTRFGGSKFGSDAIGLFALGLQFNLEDLEAIGAESITGGGNDKKCDLFYIDKEEGRCVIAQCYLALSKKPAAPANKASDLNTAITWLLSTPINSVPEELRPNAADVRQAIRDDELQELCIWYVHNCPESKNVANEITAVEHTANAAIHKLRSNSPIRILAREFGAKHFDRLYRASGSPILVNSDIKTTVPTGYAINGEDWKAYQTFVPGSFIYELFDKHGADLFSANVRDYLGSRETDVNINSGIKETATNSPENFWVYNNGVTALVNRLSVRKLASEKLQLKMQGISIVNGAQTTGAIGSLAKAPKKQLMVPSRFIWTTNKARVQDIIRYNNSQNKISASDFRSTDGIQKRLKEEFQKIPDAEYEGGRRGGTSDTIKRRPNLLPSYTVGQALAAFHGDPVIAYNRKSEIWVTDSIYSSYFKEETTARHIVFAFALYKTIGNKKLEIVTKQKNGQDLTKTEREQLAFFERKGSILLTCAAFADCLEAVLDRPIPNKFRLSFGEKTSPQKADAHWTDLCPPLFSLLTTLNTAFVANRIATDQAKKAIPQFRNVVQAIAGPNKQIFETFASKVKVD</sequence>
<name>A0A0R3LL50_9BRAD</name>
<dbReference type="EMBL" id="LLXX01000079">
    <property type="protein sequence ID" value="KRR08452.1"/>
    <property type="molecule type" value="Genomic_DNA"/>
</dbReference>
<gene>
    <name evidence="2" type="ORF">CP49_31410</name>
</gene>
<dbReference type="InterPro" id="IPR018891">
    <property type="entry name" value="AIPR_C"/>
</dbReference>
<reference evidence="2 3" key="1">
    <citation type="submission" date="2014-03" db="EMBL/GenBank/DDBJ databases">
        <title>Bradyrhizobium valentinum sp. nov., isolated from effective nodules of Lupinus mariae-josephae, a lupine endemic of basic-lime soils in Eastern Spain.</title>
        <authorList>
            <person name="Duran D."/>
            <person name="Rey L."/>
            <person name="Navarro A."/>
            <person name="Busquets A."/>
            <person name="Imperial J."/>
            <person name="Ruiz-Argueso T."/>
        </authorList>
    </citation>
    <scope>NUCLEOTIDE SEQUENCE [LARGE SCALE GENOMIC DNA]</scope>
    <source>
        <strain evidence="2 3">LmjM3</strain>
    </source>
</reference>
<evidence type="ECO:0000313" key="2">
    <source>
        <dbReference type="EMBL" id="KRR08452.1"/>
    </source>
</evidence>
<organism evidence="2 3">
    <name type="scientific">Bradyrhizobium valentinum</name>
    <dbReference type="NCBI Taxonomy" id="1518501"/>
    <lineage>
        <taxon>Bacteria</taxon>
        <taxon>Pseudomonadati</taxon>
        <taxon>Pseudomonadota</taxon>
        <taxon>Alphaproteobacteria</taxon>
        <taxon>Hyphomicrobiales</taxon>
        <taxon>Nitrobacteraceae</taxon>
        <taxon>Bradyrhizobium</taxon>
    </lineage>
</organism>
<keyword evidence="3" id="KW-1185">Reference proteome</keyword>